<keyword evidence="2" id="KW-1185">Reference proteome</keyword>
<dbReference type="EMBL" id="VFJC01000027">
    <property type="protein sequence ID" value="KAB5523274.1"/>
    <property type="molecule type" value="Genomic_DNA"/>
</dbReference>
<reference evidence="1 2" key="1">
    <citation type="submission" date="2019-06" db="EMBL/GenBank/DDBJ databases">
        <title>A chromosome-scale genome assembly of the striped catfish, Pangasianodon hypophthalmus.</title>
        <authorList>
            <person name="Wen M."/>
            <person name="Zahm M."/>
            <person name="Roques C."/>
            <person name="Cabau C."/>
            <person name="Klopp C."/>
            <person name="Donnadieu C."/>
            <person name="Jouanno E."/>
            <person name="Avarre J.-C."/>
            <person name="Campet M."/>
            <person name="Ha T.T.T."/>
            <person name="Dugue R."/>
            <person name="Lampietro C."/>
            <person name="Louis A."/>
            <person name="Herpin A."/>
            <person name="Echchiki A."/>
            <person name="Berthelot C."/>
            <person name="Parey E."/>
            <person name="Roest-Crollius H."/>
            <person name="Braasch I."/>
            <person name="Postlethwait J."/>
            <person name="Bobe J."/>
            <person name="Montfort J."/>
            <person name="Bouchez O."/>
            <person name="Begum T."/>
            <person name="Schartl M."/>
            <person name="Guiguen Y."/>
        </authorList>
    </citation>
    <scope>NUCLEOTIDE SEQUENCE [LARGE SCALE GENOMIC DNA]</scope>
    <source>
        <strain evidence="1 2">Indonesia</strain>
        <tissue evidence="1">Blood</tissue>
    </source>
</reference>
<sequence length="119" mass="13489">RFCVSSFVVIDRKKSSESLAGLCVYQAQHDISSCACVRSENCMMGHIMSGHEQEMPNPLSETAACMALSFMYSGTDLNMDHPAHFTHASIFTNKRLHALMTEFQHPDCNQWSIQRLEKF</sequence>
<evidence type="ECO:0000313" key="2">
    <source>
        <dbReference type="Proteomes" id="UP000327468"/>
    </source>
</evidence>
<gene>
    <name evidence="1" type="ORF">PHYPO_G00150600</name>
</gene>
<protein>
    <submittedName>
        <fullName evidence="1">Uncharacterized protein</fullName>
    </submittedName>
</protein>
<feature type="non-terminal residue" evidence="1">
    <location>
        <position position="1"/>
    </location>
</feature>
<dbReference type="Proteomes" id="UP000327468">
    <property type="component" value="Chromosome 26"/>
</dbReference>
<name>A0A5N5JZ08_PANHP</name>
<proteinExistence type="predicted"/>
<evidence type="ECO:0000313" key="1">
    <source>
        <dbReference type="EMBL" id="KAB5523274.1"/>
    </source>
</evidence>
<organism evidence="1 2">
    <name type="scientific">Pangasianodon hypophthalmus</name>
    <name type="common">Striped catfish</name>
    <name type="synonym">Helicophagus hypophthalmus</name>
    <dbReference type="NCBI Taxonomy" id="310915"/>
    <lineage>
        <taxon>Eukaryota</taxon>
        <taxon>Metazoa</taxon>
        <taxon>Chordata</taxon>
        <taxon>Craniata</taxon>
        <taxon>Vertebrata</taxon>
        <taxon>Euteleostomi</taxon>
        <taxon>Actinopterygii</taxon>
        <taxon>Neopterygii</taxon>
        <taxon>Teleostei</taxon>
        <taxon>Ostariophysi</taxon>
        <taxon>Siluriformes</taxon>
        <taxon>Pangasiidae</taxon>
        <taxon>Pangasianodon</taxon>
    </lineage>
</organism>
<dbReference type="AlphaFoldDB" id="A0A5N5JZ08"/>
<comment type="caution">
    <text evidence="1">The sequence shown here is derived from an EMBL/GenBank/DDBJ whole genome shotgun (WGS) entry which is preliminary data.</text>
</comment>
<accession>A0A5N5JZ08</accession>